<dbReference type="Pfam" id="PF01520">
    <property type="entry name" value="Amidase_3"/>
    <property type="match status" value="1"/>
</dbReference>
<dbReference type="SUPFAM" id="SSF69360">
    <property type="entry name" value="Cell wall binding repeat"/>
    <property type="match status" value="1"/>
</dbReference>
<evidence type="ECO:0000313" key="6">
    <source>
        <dbReference type="EMBL" id="WVX80622.1"/>
    </source>
</evidence>
<feature type="signal peptide" evidence="4">
    <location>
        <begin position="1"/>
        <end position="25"/>
    </location>
</feature>
<feature type="repeat" description="Cell wall-binding" evidence="3">
    <location>
        <begin position="48"/>
        <end position="67"/>
    </location>
</feature>
<dbReference type="EMBL" id="CP137640">
    <property type="protein sequence ID" value="WVX80622.1"/>
    <property type="molecule type" value="Genomic_DNA"/>
</dbReference>
<evidence type="ECO:0000313" key="7">
    <source>
        <dbReference type="Proteomes" id="UP001357223"/>
    </source>
</evidence>
<dbReference type="InterPro" id="IPR050695">
    <property type="entry name" value="N-acetylmuramoyl_amidase_3"/>
</dbReference>
<evidence type="ECO:0000259" key="5">
    <source>
        <dbReference type="SMART" id="SM00646"/>
    </source>
</evidence>
<keyword evidence="1" id="KW-0677">Repeat</keyword>
<keyword evidence="4" id="KW-0732">Signal</keyword>
<accession>A0ABZ2CBG5</accession>
<dbReference type="PANTHER" id="PTHR30404">
    <property type="entry name" value="N-ACETYLMURAMOYL-L-ALANINE AMIDASE"/>
    <property type="match status" value="1"/>
</dbReference>
<evidence type="ECO:0000256" key="4">
    <source>
        <dbReference type="SAM" id="SignalP"/>
    </source>
</evidence>
<dbReference type="GO" id="GO:0008745">
    <property type="term" value="F:N-acetylmuramoyl-L-alanine amidase activity"/>
    <property type="evidence" value="ECO:0007669"/>
    <property type="project" value="UniProtKB-EC"/>
</dbReference>
<organism evidence="6 7">
    <name type="scientific">Niallia oryzisoli</name>
    <dbReference type="NCBI Taxonomy" id="1737571"/>
    <lineage>
        <taxon>Bacteria</taxon>
        <taxon>Bacillati</taxon>
        <taxon>Bacillota</taxon>
        <taxon>Bacilli</taxon>
        <taxon>Bacillales</taxon>
        <taxon>Bacillaceae</taxon>
        <taxon>Niallia</taxon>
    </lineage>
</organism>
<dbReference type="SUPFAM" id="SSF53187">
    <property type="entry name" value="Zn-dependent exopeptidases"/>
    <property type="match status" value="1"/>
</dbReference>
<dbReference type="InterPro" id="IPR002508">
    <property type="entry name" value="MurNAc-LAA_cat"/>
</dbReference>
<keyword evidence="2 6" id="KW-0378">Hydrolase</keyword>
<dbReference type="CDD" id="cd02696">
    <property type="entry name" value="MurNAc-LAA"/>
    <property type="match status" value="1"/>
</dbReference>
<dbReference type="Gene3D" id="2.10.270.10">
    <property type="entry name" value="Cholin Binding"/>
    <property type="match status" value="2"/>
</dbReference>
<dbReference type="InterPro" id="IPR018337">
    <property type="entry name" value="Cell_wall/Cho-bd_repeat"/>
</dbReference>
<dbReference type="Proteomes" id="UP001357223">
    <property type="component" value="Chromosome"/>
</dbReference>
<dbReference type="RefSeq" id="WP_338449553.1">
    <property type="nucleotide sequence ID" value="NZ_CP137640.1"/>
</dbReference>
<dbReference type="EC" id="3.5.1.28" evidence="6"/>
<feature type="repeat" description="Cell wall-binding" evidence="3">
    <location>
        <begin position="108"/>
        <end position="127"/>
    </location>
</feature>
<reference evidence="6 7" key="1">
    <citation type="submission" date="2023-10" db="EMBL/GenBank/DDBJ databases">
        <title>Niallia locisalis sp.nov. isolated from a salt pond sample.</title>
        <authorList>
            <person name="Li X.-J."/>
            <person name="Dong L."/>
        </authorList>
    </citation>
    <scope>NUCLEOTIDE SEQUENCE [LARGE SCALE GENOMIC DNA]</scope>
    <source>
        <strain evidence="6 7">DSM 29761</strain>
    </source>
</reference>
<sequence>MLKKRIVLVMLFVFLLGFVVPSHLAQASESGWKMENGNWYYYNDNQKATGWLYEGDEWYYLDSTGKMLTGWYLVGGKWYYSDWNGRMLTGWVNDRGTWYYLNFNGDMQTGWLLYGNEWYYLDASGKMLTGWYLLNGKWYFSDENGVMQTRWIKDNGKEYYLDKNGVWNPNPSYLEGRIIVIDPGHGGHDSGATAAGVFEKTINLNVGLKLRDYLTKYNATVYMTRSTDEFISLTDRVAFSNKIQPDAYISIHVNSAGSAAIGIETYHNSAKGVLPEESKELATAIQSELLKATGANDRKVKDANFAVTRGNYTPAVLVEMGFITNDAERANLTNSSYQEKIAKGIYNGLSVFFDQ</sequence>
<gene>
    <name evidence="6" type="ORF">R4Z09_25825</name>
</gene>
<evidence type="ECO:0000256" key="2">
    <source>
        <dbReference type="ARBA" id="ARBA00022801"/>
    </source>
</evidence>
<feature type="repeat" description="Cell wall-binding" evidence="3">
    <location>
        <begin position="88"/>
        <end position="107"/>
    </location>
</feature>
<dbReference type="Gene3D" id="3.40.630.40">
    <property type="entry name" value="Zn-dependent exopeptidases"/>
    <property type="match status" value="1"/>
</dbReference>
<keyword evidence="7" id="KW-1185">Reference proteome</keyword>
<protein>
    <submittedName>
        <fullName evidence="6">N-acetylmuramoyl-L-alanine amidase</fullName>
        <ecNumber evidence="6">3.5.1.28</ecNumber>
    </submittedName>
</protein>
<proteinExistence type="predicted"/>
<dbReference type="PANTHER" id="PTHR30404:SF0">
    <property type="entry name" value="N-ACETYLMURAMOYL-L-ALANINE AMIDASE AMIC"/>
    <property type="match status" value="1"/>
</dbReference>
<feature type="domain" description="MurNAc-LAA" evidence="5">
    <location>
        <begin position="237"/>
        <end position="350"/>
    </location>
</feature>
<dbReference type="Pfam" id="PF19127">
    <property type="entry name" value="Choline_bind_3"/>
    <property type="match status" value="1"/>
</dbReference>
<evidence type="ECO:0000256" key="1">
    <source>
        <dbReference type="ARBA" id="ARBA00022737"/>
    </source>
</evidence>
<feature type="repeat" description="Cell wall-binding" evidence="3">
    <location>
        <begin position="68"/>
        <end position="87"/>
    </location>
</feature>
<evidence type="ECO:0000256" key="3">
    <source>
        <dbReference type="PROSITE-ProRule" id="PRU00591"/>
    </source>
</evidence>
<dbReference type="SMART" id="SM00646">
    <property type="entry name" value="Ami_3"/>
    <property type="match status" value="1"/>
</dbReference>
<feature type="repeat" description="Cell wall-binding" evidence="3">
    <location>
        <begin position="128"/>
        <end position="147"/>
    </location>
</feature>
<dbReference type="PROSITE" id="PS51170">
    <property type="entry name" value="CW"/>
    <property type="match status" value="6"/>
</dbReference>
<dbReference type="Pfam" id="PF01473">
    <property type="entry name" value="Choline_bind_1"/>
    <property type="match status" value="4"/>
</dbReference>
<feature type="chain" id="PRO_5045938520" evidence="4">
    <location>
        <begin position="26"/>
        <end position="355"/>
    </location>
</feature>
<feature type="repeat" description="Cell wall-binding" evidence="3">
    <location>
        <begin position="148"/>
        <end position="167"/>
    </location>
</feature>
<name>A0ABZ2CBG5_9BACI</name>